<gene>
    <name evidence="2" type="primary">arcA_19</name>
    <name evidence="2" type="ORF">SDC9_123427</name>
</gene>
<keyword evidence="1 2" id="KW-0378">Hydrolase</keyword>
<sequence>MSTSKLTLNVQSEIGKLEAVMLHYPGPEVENMTPKNAQRALYSDILNLSIAQKEYAQLKGVLEKTSLVYKVSDLLEKVLEIPGQRLSLLQKICVTEQVEDYFDYLLELSSSQLTKILIEGLPMQVKTLTDFLKEEYYALQPLYNFYFTRDTSVTIGNTSLVCKMANAVRMRESFIMDAIFNSGLFFNGKITNMYDASQNNPSVKIEGGDVLVAREDVLLIGSGARTSPQAIDLLIQELCREKLSKRHVIVQQLPETPESFIHLDMAFTFLDKNTAMVYKPLILNSNPYKTVHIQIENGKVVKIAPMNNIPAALKKLGMEVEPVICGGRADDWDQEREQWHSGANFLAIAPGKVISYARNINTLEELNKKGFEIVRADDVISGRFDMETSVKCVVTLDGSELPRGGGGPRCMTMPLRRQ</sequence>
<dbReference type="SUPFAM" id="SSF55909">
    <property type="entry name" value="Pentein"/>
    <property type="match status" value="1"/>
</dbReference>
<dbReference type="GO" id="GO:0016990">
    <property type="term" value="F:arginine deiminase activity"/>
    <property type="evidence" value="ECO:0007669"/>
    <property type="project" value="UniProtKB-EC"/>
</dbReference>
<comment type="caution">
    <text evidence="2">The sequence shown here is derived from an EMBL/GenBank/DDBJ whole genome shotgun (WGS) entry which is preliminary data.</text>
</comment>
<dbReference type="EC" id="3.5.3.6" evidence="2"/>
<name>A0A645CHM6_9ZZZZ</name>
<accession>A0A645CHM6</accession>
<protein>
    <submittedName>
        <fullName evidence="2">Arginine deiminase</fullName>
        <ecNumber evidence="2">3.5.3.6</ecNumber>
    </submittedName>
</protein>
<dbReference type="PRINTS" id="PR01466">
    <property type="entry name" value="ARGDEIMINASE"/>
</dbReference>
<dbReference type="Pfam" id="PF02274">
    <property type="entry name" value="ADI"/>
    <property type="match status" value="1"/>
</dbReference>
<dbReference type="Gene3D" id="1.10.3930.10">
    <property type="entry name" value="Arginine deiminase"/>
    <property type="match status" value="1"/>
</dbReference>
<proteinExistence type="predicted"/>
<dbReference type="InterPro" id="IPR003876">
    <property type="entry name" value="Arg_deiminase"/>
</dbReference>
<dbReference type="Gene3D" id="3.75.10.10">
    <property type="entry name" value="L-arginine/glycine Amidinotransferase, Chain A"/>
    <property type="match status" value="1"/>
</dbReference>
<dbReference type="PIRSF" id="PIRSF006356">
    <property type="entry name" value="Arg_deiminase"/>
    <property type="match status" value="1"/>
</dbReference>
<evidence type="ECO:0000313" key="2">
    <source>
        <dbReference type="EMBL" id="MPM76429.1"/>
    </source>
</evidence>
<reference evidence="2" key="1">
    <citation type="submission" date="2019-08" db="EMBL/GenBank/DDBJ databases">
        <authorList>
            <person name="Kucharzyk K."/>
            <person name="Murdoch R.W."/>
            <person name="Higgins S."/>
            <person name="Loffler F."/>
        </authorList>
    </citation>
    <scope>NUCLEOTIDE SEQUENCE</scope>
</reference>
<dbReference type="GO" id="GO:0019546">
    <property type="term" value="P:L-arginine deiminase pathway"/>
    <property type="evidence" value="ECO:0007669"/>
    <property type="project" value="TreeGrafter"/>
</dbReference>
<dbReference type="EMBL" id="VSSQ01027275">
    <property type="protein sequence ID" value="MPM76429.1"/>
    <property type="molecule type" value="Genomic_DNA"/>
</dbReference>
<evidence type="ECO:0000256" key="1">
    <source>
        <dbReference type="ARBA" id="ARBA00022801"/>
    </source>
</evidence>
<organism evidence="2">
    <name type="scientific">bioreactor metagenome</name>
    <dbReference type="NCBI Taxonomy" id="1076179"/>
    <lineage>
        <taxon>unclassified sequences</taxon>
        <taxon>metagenomes</taxon>
        <taxon>ecological metagenomes</taxon>
    </lineage>
</organism>
<dbReference type="PANTHER" id="PTHR47271">
    <property type="entry name" value="ARGININE DEIMINASE"/>
    <property type="match status" value="1"/>
</dbReference>
<dbReference type="PANTHER" id="PTHR47271:SF2">
    <property type="entry name" value="ARGININE DEIMINASE"/>
    <property type="match status" value="1"/>
</dbReference>
<dbReference type="AlphaFoldDB" id="A0A645CHM6"/>